<protein>
    <recommendedName>
        <fullName evidence="3">Alcohol dehydrogenase superfamily zinc-containing</fullName>
    </recommendedName>
</protein>
<dbReference type="Gene3D" id="3.40.50.720">
    <property type="entry name" value="NAD(P)-binding Rossmann-like Domain"/>
    <property type="match status" value="1"/>
</dbReference>
<keyword evidence="2" id="KW-1185">Reference proteome</keyword>
<evidence type="ECO:0000313" key="1">
    <source>
        <dbReference type="EMBL" id="KAH7042631.1"/>
    </source>
</evidence>
<dbReference type="InterPro" id="IPR011032">
    <property type="entry name" value="GroES-like_sf"/>
</dbReference>
<accession>A0ABQ8G232</accession>
<dbReference type="InterPro" id="IPR051397">
    <property type="entry name" value="Zn-ADH-like_protein"/>
</dbReference>
<dbReference type="PANTHER" id="PTHR43677:SF11">
    <property type="entry name" value="ZINC-CONTAINING ALCOHOL DEHYDROGENASE"/>
    <property type="match status" value="1"/>
</dbReference>
<dbReference type="PANTHER" id="PTHR43677">
    <property type="entry name" value="SHORT-CHAIN DEHYDROGENASE/REDUCTASE"/>
    <property type="match status" value="1"/>
</dbReference>
<dbReference type="SUPFAM" id="SSF50129">
    <property type="entry name" value="GroES-like"/>
    <property type="match status" value="1"/>
</dbReference>
<name>A0ABQ8G232_9PEZI</name>
<dbReference type="Gene3D" id="3.90.180.10">
    <property type="entry name" value="Medium-chain alcohol dehydrogenases, catalytic domain"/>
    <property type="match status" value="2"/>
</dbReference>
<sequence>MPPTTVRRLLRPIQIRTLMKQAQVAAWGEPPKCVDVPAPAAPAAGHVQVKLLAAGLHNLVRARAAGLHYSAKTLPHIPGSDGVGTLDDGTLVYFSAMTPSGGSMAERINVPAAATTPLPAGADPIQVAGLANPVMASWMALATRTSHLPPAFTAVIVGATTVSGTAAVSVLRAFGATRVVGIARPSERLAALALDATIELREDDAQTDYAPAADADVVLDFLYGAPTLHLLQSLKPTKPVQYVQIGTTANKSLDLPGEILRSKDITVRGSGPGAWQMSQFAEQSPKVIDAIATGRIAPLKFRIVKLDDVEHIWGEKGGERIVIVP</sequence>
<comment type="caution">
    <text evidence="1">The sequence shown here is derived from an EMBL/GenBank/DDBJ whole genome shotgun (WGS) entry which is preliminary data.</text>
</comment>
<reference evidence="1 2" key="1">
    <citation type="journal article" date="2021" name="Nat. Commun.">
        <title>Genetic determinants of endophytism in the Arabidopsis root mycobiome.</title>
        <authorList>
            <person name="Mesny F."/>
            <person name="Miyauchi S."/>
            <person name="Thiergart T."/>
            <person name="Pickel B."/>
            <person name="Atanasova L."/>
            <person name="Karlsson M."/>
            <person name="Huettel B."/>
            <person name="Barry K.W."/>
            <person name="Haridas S."/>
            <person name="Chen C."/>
            <person name="Bauer D."/>
            <person name="Andreopoulos W."/>
            <person name="Pangilinan J."/>
            <person name="LaButti K."/>
            <person name="Riley R."/>
            <person name="Lipzen A."/>
            <person name="Clum A."/>
            <person name="Drula E."/>
            <person name="Henrissat B."/>
            <person name="Kohler A."/>
            <person name="Grigoriev I.V."/>
            <person name="Martin F.M."/>
            <person name="Hacquard S."/>
        </authorList>
    </citation>
    <scope>NUCLEOTIDE SEQUENCE [LARGE SCALE GENOMIC DNA]</scope>
    <source>
        <strain evidence="1 2">MPI-SDFR-AT-0080</strain>
    </source>
</reference>
<dbReference type="InterPro" id="IPR036291">
    <property type="entry name" value="NAD(P)-bd_dom_sf"/>
</dbReference>
<proteinExistence type="predicted"/>
<evidence type="ECO:0000313" key="2">
    <source>
        <dbReference type="Proteomes" id="UP000774617"/>
    </source>
</evidence>
<organism evidence="1 2">
    <name type="scientific">Macrophomina phaseolina</name>
    <dbReference type="NCBI Taxonomy" id="35725"/>
    <lineage>
        <taxon>Eukaryota</taxon>
        <taxon>Fungi</taxon>
        <taxon>Dikarya</taxon>
        <taxon>Ascomycota</taxon>
        <taxon>Pezizomycotina</taxon>
        <taxon>Dothideomycetes</taxon>
        <taxon>Dothideomycetes incertae sedis</taxon>
        <taxon>Botryosphaeriales</taxon>
        <taxon>Botryosphaeriaceae</taxon>
        <taxon>Macrophomina</taxon>
    </lineage>
</organism>
<dbReference type="EMBL" id="JAGTJR010000025">
    <property type="protein sequence ID" value="KAH7042631.1"/>
    <property type="molecule type" value="Genomic_DNA"/>
</dbReference>
<dbReference type="Proteomes" id="UP000774617">
    <property type="component" value="Unassembled WGS sequence"/>
</dbReference>
<gene>
    <name evidence="1" type="ORF">B0J12DRAFT_673485</name>
</gene>
<evidence type="ECO:0008006" key="3">
    <source>
        <dbReference type="Google" id="ProtNLM"/>
    </source>
</evidence>
<dbReference type="SUPFAM" id="SSF51735">
    <property type="entry name" value="NAD(P)-binding Rossmann-fold domains"/>
    <property type="match status" value="1"/>
</dbReference>